<evidence type="ECO:0000313" key="1">
    <source>
        <dbReference type="EMBL" id="MBX52520.1"/>
    </source>
</evidence>
<sequence length="14" mass="1712">MKNIFVSLLCFFFC</sequence>
<accession>A0A2P2PCP7</accession>
<dbReference type="EMBL" id="GGEC01072036">
    <property type="protein sequence ID" value="MBX52520.1"/>
    <property type="molecule type" value="Transcribed_RNA"/>
</dbReference>
<proteinExistence type="predicted"/>
<name>A0A2P2PCP7_RHIMU</name>
<reference evidence="1" key="1">
    <citation type="submission" date="2018-02" db="EMBL/GenBank/DDBJ databases">
        <title>Rhizophora mucronata_Transcriptome.</title>
        <authorList>
            <person name="Meera S.P."/>
            <person name="Sreeshan A."/>
            <person name="Augustine A."/>
        </authorList>
    </citation>
    <scope>NUCLEOTIDE SEQUENCE</scope>
    <source>
        <tissue evidence="1">Leaf</tissue>
    </source>
</reference>
<organism evidence="1">
    <name type="scientific">Rhizophora mucronata</name>
    <name type="common">Asiatic mangrove</name>
    <dbReference type="NCBI Taxonomy" id="61149"/>
    <lineage>
        <taxon>Eukaryota</taxon>
        <taxon>Viridiplantae</taxon>
        <taxon>Streptophyta</taxon>
        <taxon>Embryophyta</taxon>
        <taxon>Tracheophyta</taxon>
        <taxon>Spermatophyta</taxon>
        <taxon>Magnoliopsida</taxon>
        <taxon>eudicotyledons</taxon>
        <taxon>Gunneridae</taxon>
        <taxon>Pentapetalae</taxon>
        <taxon>rosids</taxon>
        <taxon>fabids</taxon>
        <taxon>Malpighiales</taxon>
        <taxon>Rhizophoraceae</taxon>
        <taxon>Rhizophora</taxon>
    </lineage>
</organism>
<protein>
    <submittedName>
        <fullName evidence="1">Uncharacterized protein</fullName>
    </submittedName>
</protein>